<name>A0ABR3R5Q0_9PLEO</name>
<comment type="caution">
    <text evidence="2">The sequence shown here is derived from an EMBL/GenBank/DDBJ whole genome shotgun (WGS) entry which is preliminary data.</text>
</comment>
<proteinExistence type="predicted"/>
<feature type="chain" id="PRO_5046271482" evidence="1">
    <location>
        <begin position="16"/>
        <end position="116"/>
    </location>
</feature>
<dbReference type="Proteomes" id="UP001521785">
    <property type="component" value="Unassembled WGS sequence"/>
</dbReference>
<protein>
    <submittedName>
        <fullName evidence="2">Uncharacterized protein</fullName>
    </submittedName>
</protein>
<keyword evidence="1" id="KW-0732">Signal</keyword>
<evidence type="ECO:0000313" key="3">
    <source>
        <dbReference type="Proteomes" id="UP001521785"/>
    </source>
</evidence>
<evidence type="ECO:0000313" key="2">
    <source>
        <dbReference type="EMBL" id="KAL1599474.1"/>
    </source>
</evidence>
<dbReference type="EMBL" id="JAKJXO020000010">
    <property type="protein sequence ID" value="KAL1599474.1"/>
    <property type="molecule type" value="Genomic_DNA"/>
</dbReference>
<keyword evidence="3" id="KW-1185">Reference proteome</keyword>
<accession>A0ABR3R5Q0</accession>
<sequence length="116" mass="12649">MHFFTMLFGLALANAAALPAAYDDKAGHLTYGDVELDLKTGCQSVPQNTDDHGPKPSNYFTKLQVNAGYTCELHRAPECDEDTFKTLKGPAQEAEYVSSWLFSAKCVQTPNSSVLS</sequence>
<gene>
    <name evidence="2" type="ORF">SLS60_007277</name>
</gene>
<organism evidence="2 3">
    <name type="scientific">Paraconiothyrium brasiliense</name>
    <dbReference type="NCBI Taxonomy" id="300254"/>
    <lineage>
        <taxon>Eukaryota</taxon>
        <taxon>Fungi</taxon>
        <taxon>Dikarya</taxon>
        <taxon>Ascomycota</taxon>
        <taxon>Pezizomycotina</taxon>
        <taxon>Dothideomycetes</taxon>
        <taxon>Pleosporomycetidae</taxon>
        <taxon>Pleosporales</taxon>
        <taxon>Massarineae</taxon>
        <taxon>Didymosphaeriaceae</taxon>
        <taxon>Paraconiothyrium</taxon>
    </lineage>
</organism>
<reference evidence="2 3" key="1">
    <citation type="submission" date="2024-02" db="EMBL/GenBank/DDBJ databases">
        <title>De novo assembly and annotation of 12 fungi associated with fruit tree decline syndrome in Ontario, Canada.</title>
        <authorList>
            <person name="Sulman M."/>
            <person name="Ellouze W."/>
            <person name="Ilyukhin E."/>
        </authorList>
    </citation>
    <scope>NUCLEOTIDE SEQUENCE [LARGE SCALE GENOMIC DNA]</scope>
    <source>
        <strain evidence="2 3">M42-189</strain>
    </source>
</reference>
<evidence type="ECO:0000256" key="1">
    <source>
        <dbReference type="SAM" id="SignalP"/>
    </source>
</evidence>
<feature type="signal peptide" evidence="1">
    <location>
        <begin position="1"/>
        <end position="15"/>
    </location>
</feature>